<keyword evidence="2" id="KW-1185">Reference proteome</keyword>
<organism evidence="1 2">
    <name type="scientific">Geodermatophilus ruber</name>
    <dbReference type="NCBI Taxonomy" id="504800"/>
    <lineage>
        <taxon>Bacteria</taxon>
        <taxon>Bacillati</taxon>
        <taxon>Actinomycetota</taxon>
        <taxon>Actinomycetes</taxon>
        <taxon>Geodermatophilales</taxon>
        <taxon>Geodermatophilaceae</taxon>
        <taxon>Geodermatophilus</taxon>
    </lineage>
</organism>
<evidence type="ECO:0008006" key="3">
    <source>
        <dbReference type="Google" id="ProtNLM"/>
    </source>
</evidence>
<sequence length="105" mass="10603">MSVTIAAQFDAIDAMAAELAGLATELGDEAQLCRSTALFLETAVSGGAGERAGAAGRGWGRLLDLVAQQIGALAATLSAAVDSYRQADAALSDRLLVLRAPSAAR</sequence>
<dbReference type="EMBL" id="FOSW01000004">
    <property type="protein sequence ID" value="SFK89061.1"/>
    <property type="molecule type" value="Genomic_DNA"/>
</dbReference>
<dbReference type="InterPro" id="IPR036689">
    <property type="entry name" value="ESAT-6-like_sf"/>
</dbReference>
<reference evidence="1 2" key="1">
    <citation type="submission" date="2016-10" db="EMBL/GenBank/DDBJ databases">
        <authorList>
            <person name="de Groot N.N."/>
        </authorList>
    </citation>
    <scope>NUCLEOTIDE SEQUENCE [LARGE SCALE GENOMIC DNA]</scope>
    <source>
        <strain evidence="1 2">DSM 45317</strain>
    </source>
</reference>
<dbReference type="OrthoDB" id="5195985at2"/>
<dbReference type="STRING" id="504800.SAMN04488085_104218"/>
<evidence type="ECO:0000313" key="2">
    <source>
        <dbReference type="Proteomes" id="UP000199152"/>
    </source>
</evidence>
<dbReference type="RefSeq" id="WP_091323175.1">
    <property type="nucleotide sequence ID" value="NZ_FOSW01000004.1"/>
</dbReference>
<dbReference type="SUPFAM" id="SSF140453">
    <property type="entry name" value="EsxAB dimer-like"/>
    <property type="match status" value="1"/>
</dbReference>
<dbReference type="InParanoid" id="A0A1I4DAW1"/>
<accession>A0A1I4DAW1</accession>
<evidence type="ECO:0000313" key="1">
    <source>
        <dbReference type="EMBL" id="SFK89061.1"/>
    </source>
</evidence>
<name>A0A1I4DAW1_9ACTN</name>
<protein>
    <recommendedName>
        <fullName evidence="3">Excreted virulence factor EspC, type VII ESX diderm</fullName>
    </recommendedName>
</protein>
<dbReference type="Gene3D" id="1.10.287.1060">
    <property type="entry name" value="ESAT-6-like"/>
    <property type="match status" value="1"/>
</dbReference>
<dbReference type="AlphaFoldDB" id="A0A1I4DAW1"/>
<dbReference type="Proteomes" id="UP000199152">
    <property type="component" value="Unassembled WGS sequence"/>
</dbReference>
<proteinExistence type="predicted"/>
<gene>
    <name evidence="1" type="ORF">SAMN04488085_104218</name>
</gene>